<name>A0AAD5L268_9CRUS</name>
<evidence type="ECO:0000259" key="1">
    <source>
        <dbReference type="Pfam" id="PF05699"/>
    </source>
</evidence>
<keyword evidence="3" id="KW-1185">Reference proteome</keyword>
<comment type="caution">
    <text evidence="2">The sequence shown here is derived from an EMBL/GenBank/DDBJ whole genome shotgun (WGS) entry which is preliminary data.</text>
</comment>
<dbReference type="InterPro" id="IPR012337">
    <property type="entry name" value="RNaseH-like_sf"/>
</dbReference>
<proteinExistence type="predicted"/>
<evidence type="ECO:0000313" key="2">
    <source>
        <dbReference type="EMBL" id="KAI9554860.1"/>
    </source>
</evidence>
<dbReference type="AlphaFoldDB" id="A0AAD5L268"/>
<feature type="domain" description="HAT C-terminal dimerisation" evidence="1">
    <location>
        <begin position="99"/>
        <end position="147"/>
    </location>
</feature>
<accession>A0AAD5L268</accession>
<reference evidence="2 3" key="1">
    <citation type="submission" date="2022-05" db="EMBL/GenBank/DDBJ databases">
        <title>A multi-omics perspective on studying reproductive biology in Daphnia sinensis.</title>
        <authorList>
            <person name="Jia J."/>
        </authorList>
    </citation>
    <scope>NUCLEOTIDE SEQUENCE [LARGE SCALE GENOMIC DNA]</scope>
    <source>
        <strain evidence="2 3">WSL</strain>
    </source>
</reference>
<dbReference type="GO" id="GO:0046983">
    <property type="term" value="F:protein dimerization activity"/>
    <property type="evidence" value="ECO:0007669"/>
    <property type="project" value="InterPro"/>
</dbReference>
<gene>
    <name evidence="2" type="ORF">GHT06_020137</name>
</gene>
<organism evidence="2 3">
    <name type="scientific">Daphnia sinensis</name>
    <dbReference type="NCBI Taxonomy" id="1820382"/>
    <lineage>
        <taxon>Eukaryota</taxon>
        <taxon>Metazoa</taxon>
        <taxon>Ecdysozoa</taxon>
        <taxon>Arthropoda</taxon>
        <taxon>Crustacea</taxon>
        <taxon>Branchiopoda</taxon>
        <taxon>Diplostraca</taxon>
        <taxon>Cladocera</taxon>
        <taxon>Anomopoda</taxon>
        <taxon>Daphniidae</taxon>
        <taxon>Daphnia</taxon>
        <taxon>Daphnia similis group</taxon>
    </lineage>
</organism>
<evidence type="ECO:0000313" key="3">
    <source>
        <dbReference type="Proteomes" id="UP000820818"/>
    </source>
</evidence>
<dbReference type="SUPFAM" id="SSF53098">
    <property type="entry name" value="Ribonuclease H-like"/>
    <property type="match status" value="1"/>
</dbReference>
<dbReference type="InterPro" id="IPR008906">
    <property type="entry name" value="HATC_C_dom"/>
</dbReference>
<sequence length="149" mass="16802">MVILSSRQNGCLPRERDANVQRLIDMFGSFKKDQVDVDVRKQSSLAADGIQSENSEYSAQRKKDKEDFFKSILTTTVPAESSEVDLFLADQSTKIRGLSKYPIIKAIFKKYNAAFPSSASVERLFSVAGRIFTPLRSRLSDKTLNACYY</sequence>
<protein>
    <recommendedName>
        <fullName evidence="1">HAT C-terminal dimerisation domain-containing protein</fullName>
    </recommendedName>
</protein>
<dbReference type="EMBL" id="WJBH02000008">
    <property type="protein sequence ID" value="KAI9554860.1"/>
    <property type="molecule type" value="Genomic_DNA"/>
</dbReference>
<dbReference type="Proteomes" id="UP000820818">
    <property type="component" value="Linkage Group LG8"/>
</dbReference>
<dbReference type="Pfam" id="PF05699">
    <property type="entry name" value="Dimer_Tnp_hAT"/>
    <property type="match status" value="1"/>
</dbReference>